<keyword evidence="3" id="KW-1185">Reference proteome</keyword>
<proteinExistence type="predicted"/>
<organism evidence="2 3">
    <name type="scientific">Vigna unguiculata</name>
    <name type="common">Cowpea</name>
    <dbReference type="NCBI Taxonomy" id="3917"/>
    <lineage>
        <taxon>Eukaryota</taxon>
        <taxon>Viridiplantae</taxon>
        <taxon>Streptophyta</taxon>
        <taxon>Embryophyta</taxon>
        <taxon>Tracheophyta</taxon>
        <taxon>Spermatophyta</taxon>
        <taxon>Magnoliopsida</taxon>
        <taxon>eudicotyledons</taxon>
        <taxon>Gunneridae</taxon>
        <taxon>Pentapetalae</taxon>
        <taxon>rosids</taxon>
        <taxon>fabids</taxon>
        <taxon>Fabales</taxon>
        <taxon>Fabaceae</taxon>
        <taxon>Papilionoideae</taxon>
        <taxon>50 kb inversion clade</taxon>
        <taxon>NPAAA clade</taxon>
        <taxon>indigoferoid/millettioid clade</taxon>
        <taxon>Phaseoleae</taxon>
        <taxon>Vigna</taxon>
    </lineage>
</organism>
<evidence type="ECO:0000313" key="2">
    <source>
        <dbReference type="EMBL" id="QCD78952.1"/>
    </source>
</evidence>
<dbReference type="EMBL" id="CP039345">
    <property type="protein sequence ID" value="QCD78952.1"/>
    <property type="molecule type" value="Genomic_DNA"/>
</dbReference>
<dbReference type="AlphaFoldDB" id="A0A4D6KN30"/>
<sequence length="79" mass="8007">MSGAPQLLAVLRAAAPPRSRSPFSAPPRSRSSFTVQNSAFAANVGGTIDGAALRSVRTATPLLGRLLRAPSAGNGLPKP</sequence>
<feature type="region of interest" description="Disordered" evidence="1">
    <location>
        <begin position="13"/>
        <end position="32"/>
    </location>
</feature>
<evidence type="ECO:0000256" key="1">
    <source>
        <dbReference type="SAM" id="MobiDB-lite"/>
    </source>
</evidence>
<reference evidence="2 3" key="1">
    <citation type="submission" date="2019-04" db="EMBL/GenBank/DDBJ databases">
        <title>An improved genome assembly and genetic linkage map for asparagus bean, Vigna unguiculata ssp. sesquipedialis.</title>
        <authorList>
            <person name="Xia Q."/>
            <person name="Zhang R."/>
            <person name="Dong Y."/>
        </authorList>
    </citation>
    <scope>NUCLEOTIDE SEQUENCE [LARGE SCALE GENOMIC DNA]</scope>
    <source>
        <tissue evidence="2">Leaf</tissue>
    </source>
</reference>
<dbReference type="Proteomes" id="UP000501690">
    <property type="component" value="Linkage Group LG1"/>
</dbReference>
<evidence type="ECO:0000313" key="3">
    <source>
        <dbReference type="Proteomes" id="UP000501690"/>
    </source>
</evidence>
<accession>A0A4D6KN30</accession>
<name>A0A4D6KN30_VIGUN</name>
<protein>
    <submittedName>
        <fullName evidence="2">Uncharacterized protein</fullName>
    </submittedName>
</protein>
<gene>
    <name evidence="2" type="ORF">DEO72_LG1g2588</name>
</gene>